<keyword evidence="4" id="KW-1185">Reference proteome</keyword>
<sequence>MEKEQELEWAEAQKIGITVDLVAAAKRQLKFLAAVDRNRWLYEGPALERAIYRYNACWLPLLAKYSEGQIIKGPLVVPLDCEWVWHCHRLNPVRYKSDCVELYGRILDNHNVVSSIQGSSKRETEQTWNELYPNEPYDFPKKKQRSFKIESGQTWNELYPNEPYDFDLAGGFFEKVSGDGKDTQYDLLSAVRRQVPFFYQVSRPHMDNDLFLEAAVARYKGFLHLIKRNMERSLNRFCVPTYDVDLIWHSHQLQPACYCKDLKGILGKVLEHDDTDSDRSKGKKLDSGFSDTTKQWKDTFGTRYWRAGAMYRGSAPSPIMAPPCSSYIVAEKVVASNEHKETVCLPHVKAVEVMVEFVGVRNLPEDHKGTLSVILAKSQPDTIFNAKRRLSILSESGEKQIASFNCQSNGYLLFELVSRSPSNLKLSRPYKTLGSTSFSLEHFLNPISTLSIEKWLELTPSCRVDSKPIGLRVALSFSIPTPAPHVLHMVHSYPFWKRSCFFPFPGMFQFTQSGTRVIDEGCNEVISLQMRNNSKLKKEVIGISKSGKVCTLAEFVGAEWSLIDSSPWSLDLRKRSNKDGDLFELTGLRKDAVGGEGLNFRPLVSDAFAANCSIVFVVNLGVFALAKVVYVRKPVVKLFPGRNLEYEPKQCEKHRSERDFVTLVEFSAEDPYGRAIALLDLKSGISKVKEEWLVLPGIILTFILSDILREKGYEGLQHSEFGNKLITKKEAALNGDTANGNSVASEKATACSEGCDSGCRNALPRGGGNTLKSGGRGGGSGNIVKSGSCGSGCGGKCGNMVKSGGCGNKVNSSGCGGGKCGNTVDSGGCGGCGGGGCGSGCGKMVNSSACGSGCGGKCGNMVKSGGCGSGCGGKCGNMVNSGGCGGCGGGASGKSTATNPSAVGNPN</sequence>
<dbReference type="PANTHER" id="PTHR34365:SF7">
    <property type="entry name" value="GLYCINE-RICH DOMAIN-CONTAINING PROTEIN 1"/>
    <property type="match status" value="1"/>
</dbReference>
<organism evidence="3 4">
    <name type="scientific">Rhododendron simsii</name>
    <name type="common">Sims's rhododendron</name>
    <dbReference type="NCBI Taxonomy" id="118357"/>
    <lineage>
        <taxon>Eukaryota</taxon>
        <taxon>Viridiplantae</taxon>
        <taxon>Streptophyta</taxon>
        <taxon>Embryophyta</taxon>
        <taxon>Tracheophyta</taxon>
        <taxon>Spermatophyta</taxon>
        <taxon>Magnoliopsida</taxon>
        <taxon>eudicotyledons</taxon>
        <taxon>Gunneridae</taxon>
        <taxon>Pentapetalae</taxon>
        <taxon>asterids</taxon>
        <taxon>Ericales</taxon>
        <taxon>Ericaceae</taxon>
        <taxon>Ericoideae</taxon>
        <taxon>Rhodoreae</taxon>
        <taxon>Rhododendron</taxon>
    </lineage>
</organism>
<evidence type="ECO:0000259" key="1">
    <source>
        <dbReference type="Pfam" id="PF25334"/>
    </source>
</evidence>
<evidence type="ECO:0000313" key="4">
    <source>
        <dbReference type="Proteomes" id="UP000626092"/>
    </source>
</evidence>
<dbReference type="InterPro" id="IPR057458">
    <property type="entry name" value="GRDP_C2"/>
</dbReference>
<dbReference type="InterPro" id="IPR009836">
    <property type="entry name" value="GRDP-like"/>
</dbReference>
<dbReference type="Pfam" id="PF07173">
    <property type="entry name" value="GRDP-like"/>
    <property type="match status" value="2"/>
</dbReference>
<gene>
    <name evidence="3" type="ORF">RHSIM_Rhsim07G0172500</name>
</gene>
<reference evidence="3" key="1">
    <citation type="submission" date="2019-11" db="EMBL/GenBank/DDBJ databases">
        <authorList>
            <person name="Liu Y."/>
            <person name="Hou J."/>
            <person name="Li T.-Q."/>
            <person name="Guan C.-H."/>
            <person name="Wu X."/>
            <person name="Wu H.-Z."/>
            <person name="Ling F."/>
            <person name="Zhang R."/>
            <person name="Shi X.-G."/>
            <person name="Ren J.-P."/>
            <person name="Chen E.-F."/>
            <person name="Sun J.-M."/>
        </authorList>
    </citation>
    <scope>NUCLEOTIDE SEQUENCE</scope>
    <source>
        <strain evidence="3">Adult_tree_wgs_1</strain>
        <tissue evidence="3">Leaves</tissue>
    </source>
</reference>
<evidence type="ECO:0008006" key="5">
    <source>
        <dbReference type="Google" id="ProtNLM"/>
    </source>
</evidence>
<dbReference type="Pfam" id="PF25335">
    <property type="entry name" value="GRDP_C"/>
    <property type="match status" value="1"/>
</dbReference>
<dbReference type="InterPro" id="IPR057518">
    <property type="entry name" value="GRDP_C"/>
</dbReference>
<evidence type="ECO:0000313" key="3">
    <source>
        <dbReference type="EMBL" id="KAF7137550.1"/>
    </source>
</evidence>
<dbReference type="OrthoDB" id="2684236at2759"/>
<feature type="domain" description="GRPD C-terminal" evidence="2">
    <location>
        <begin position="633"/>
        <end position="688"/>
    </location>
</feature>
<comment type="caution">
    <text evidence="3">The sequence shown here is derived from an EMBL/GenBank/DDBJ whole genome shotgun (WGS) entry which is preliminary data.</text>
</comment>
<feature type="domain" description="GRDP C2" evidence="1">
    <location>
        <begin position="348"/>
        <end position="478"/>
    </location>
</feature>
<evidence type="ECO:0000259" key="2">
    <source>
        <dbReference type="Pfam" id="PF25335"/>
    </source>
</evidence>
<proteinExistence type="predicted"/>
<dbReference type="Proteomes" id="UP000626092">
    <property type="component" value="Unassembled WGS sequence"/>
</dbReference>
<dbReference type="Pfam" id="PF25334">
    <property type="entry name" value="C2_GRDP"/>
    <property type="match status" value="1"/>
</dbReference>
<protein>
    <recommendedName>
        <fullName evidence="5">Glycine-rich domain-containing protein 1</fullName>
    </recommendedName>
</protein>
<accession>A0A834GR36</accession>
<dbReference type="AlphaFoldDB" id="A0A834GR36"/>
<dbReference type="EMBL" id="WJXA01000007">
    <property type="protein sequence ID" value="KAF7137550.1"/>
    <property type="molecule type" value="Genomic_DNA"/>
</dbReference>
<dbReference type="PANTHER" id="PTHR34365">
    <property type="entry name" value="ENOLASE (DUF1399)"/>
    <property type="match status" value="1"/>
</dbReference>
<name>A0A834GR36_RHOSS</name>